<accession>A0A8S9ZXE4</accession>
<dbReference type="EMBL" id="JABEBT010000016">
    <property type="protein sequence ID" value="KAF7637977.1"/>
    <property type="molecule type" value="Genomic_DNA"/>
</dbReference>
<name>A0A8S9ZXE4_9BILA</name>
<protein>
    <submittedName>
        <fullName evidence="1">MADF domain-containing protein</fullName>
    </submittedName>
</protein>
<keyword evidence="2" id="KW-1185">Reference proteome</keyword>
<dbReference type="AlphaFoldDB" id="A0A8S9ZXE4"/>
<reference evidence="1" key="1">
    <citation type="journal article" date="2020" name="Ecol. Evol.">
        <title>Genome structure and content of the rice root-knot nematode (Meloidogyne graminicola).</title>
        <authorList>
            <person name="Phan N.T."/>
            <person name="Danchin E.G.J."/>
            <person name="Klopp C."/>
            <person name="Perfus-Barbeoch L."/>
            <person name="Kozlowski D.K."/>
            <person name="Koutsovoulos G.D."/>
            <person name="Lopez-Roques C."/>
            <person name="Bouchez O."/>
            <person name="Zahm M."/>
            <person name="Besnard G."/>
            <person name="Bellafiore S."/>
        </authorList>
    </citation>
    <scope>NUCLEOTIDE SEQUENCE</scope>
    <source>
        <strain evidence="1">VN-18</strain>
    </source>
</reference>
<dbReference type="Proteomes" id="UP000605970">
    <property type="component" value="Unassembled WGS sequence"/>
</dbReference>
<comment type="caution">
    <text evidence="1">The sequence shown here is derived from an EMBL/GenBank/DDBJ whole genome shotgun (WGS) entry which is preliminary data.</text>
</comment>
<organism evidence="1 2">
    <name type="scientific">Meloidogyne graminicola</name>
    <dbReference type="NCBI Taxonomy" id="189291"/>
    <lineage>
        <taxon>Eukaryota</taxon>
        <taxon>Metazoa</taxon>
        <taxon>Ecdysozoa</taxon>
        <taxon>Nematoda</taxon>
        <taxon>Chromadorea</taxon>
        <taxon>Rhabditida</taxon>
        <taxon>Tylenchina</taxon>
        <taxon>Tylenchomorpha</taxon>
        <taxon>Tylenchoidea</taxon>
        <taxon>Meloidogynidae</taxon>
        <taxon>Meloidogyninae</taxon>
        <taxon>Meloidogyne</taxon>
    </lineage>
</organism>
<gene>
    <name evidence="1" type="ORF">Mgra_00002680</name>
</gene>
<proteinExistence type="predicted"/>
<evidence type="ECO:0000313" key="1">
    <source>
        <dbReference type="EMBL" id="KAF7637977.1"/>
    </source>
</evidence>
<feature type="non-terminal residue" evidence="1">
    <location>
        <position position="239"/>
    </location>
</feature>
<evidence type="ECO:0000313" key="2">
    <source>
        <dbReference type="Proteomes" id="UP000605970"/>
    </source>
</evidence>
<dbReference type="OrthoDB" id="5895171at2759"/>
<dbReference type="EMBL" id="JABEBT010000016">
    <property type="protein sequence ID" value="KAF7637976.1"/>
    <property type="molecule type" value="Genomic_DNA"/>
</dbReference>
<sequence>MWDSEKLKKKLCDYAYFHSIKIFNPNAEYQFANSKSKHPYFLAYENIRQQVKIIIKNLVSIFNFPTDMQIAARRVFMSEIKNKKDSTCCVICCKQSIKSSYVLNFEGYRYKNNFELIKSDYFLKPNNFIVCYNHSKIFTVYYRLLHMDWNIHWNCYLRLSQIQKRLPNLNTCNVINAIDPQIFLNISNEYFCLFKMLDDLVYSSNRNRSKFPTTFAESLFNWEKTKGFIKDIGILKRIE</sequence>